<name>A0A8K0X8J9_9PEZI</name>
<dbReference type="PANTHER" id="PTHR43739">
    <property type="entry name" value="XYLOGLUCANASE (EUROFUNG)"/>
    <property type="match status" value="1"/>
</dbReference>
<evidence type="ECO:0000256" key="4">
    <source>
        <dbReference type="ARBA" id="ARBA00023277"/>
    </source>
</evidence>
<evidence type="ECO:0000313" key="12">
    <source>
        <dbReference type="Proteomes" id="UP000813385"/>
    </source>
</evidence>
<evidence type="ECO:0000256" key="7">
    <source>
        <dbReference type="ARBA" id="ARBA00037986"/>
    </source>
</evidence>
<dbReference type="GO" id="GO:0005576">
    <property type="term" value="C:extracellular region"/>
    <property type="evidence" value="ECO:0007669"/>
    <property type="project" value="InterPro"/>
</dbReference>
<evidence type="ECO:0000259" key="10">
    <source>
        <dbReference type="PROSITE" id="PS51164"/>
    </source>
</evidence>
<dbReference type="OrthoDB" id="2151161at2759"/>
<protein>
    <submittedName>
        <fullName evidence="11">Cel74a</fullName>
    </submittedName>
</protein>
<evidence type="ECO:0000256" key="2">
    <source>
        <dbReference type="ARBA" id="ARBA00022801"/>
    </source>
</evidence>
<evidence type="ECO:0000256" key="9">
    <source>
        <dbReference type="SAM" id="SignalP"/>
    </source>
</evidence>
<dbReference type="PANTHER" id="PTHR43739:SF2">
    <property type="entry name" value="OLIGOXYLOGLUCAN-REDUCING END-SPECIFIC XYLOGLUCANASE-RELATED"/>
    <property type="match status" value="1"/>
</dbReference>
<dbReference type="Gene3D" id="2.130.10.10">
    <property type="entry name" value="YVTN repeat-like/Quinoprotein amine dehydrogenase"/>
    <property type="match status" value="2"/>
</dbReference>
<feature type="compositionally biased region" description="Low complexity" evidence="8">
    <location>
        <begin position="738"/>
        <end position="798"/>
    </location>
</feature>
<evidence type="ECO:0000313" key="11">
    <source>
        <dbReference type="EMBL" id="KAH7374643.1"/>
    </source>
</evidence>
<dbReference type="SUPFAM" id="SSF110296">
    <property type="entry name" value="Oligoxyloglucan reducing end-specific cellobiohydrolase"/>
    <property type="match status" value="2"/>
</dbReference>
<reference evidence="11" key="1">
    <citation type="journal article" date="2021" name="Nat. Commun.">
        <title>Genetic determinants of endophytism in the Arabidopsis root mycobiome.</title>
        <authorList>
            <person name="Mesny F."/>
            <person name="Miyauchi S."/>
            <person name="Thiergart T."/>
            <person name="Pickel B."/>
            <person name="Atanasova L."/>
            <person name="Karlsson M."/>
            <person name="Huettel B."/>
            <person name="Barry K.W."/>
            <person name="Haridas S."/>
            <person name="Chen C."/>
            <person name="Bauer D."/>
            <person name="Andreopoulos W."/>
            <person name="Pangilinan J."/>
            <person name="LaButti K."/>
            <person name="Riley R."/>
            <person name="Lipzen A."/>
            <person name="Clum A."/>
            <person name="Drula E."/>
            <person name="Henrissat B."/>
            <person name="Kohler A."/>
            <person name="Grigoriev I.V."/>
            <person name="Martin F.M."/>
            <person name="Hacquard S."/>
        </authorList>
    </citation>
    <scope>NUCLEOTIDE SEQUENCE</scope>
    <source>
        <strain evidence="11">MPI-CAGE-AT-0016</strain>
    </source>
</reference>
<dbReference type="InterPro" id="IPR000254">
    <property type="entry name" value="CBD"/>
</dbReference>
<gene>
    <name evidence="11" type="ORF">B0T11DRAFT_334187</name>
</gene>
<feature type="domain" description="CBM1" evidence="10">
    <location>
        <begin position="801"/>
        <end position="837"/>
    </location>
</feature>
<dbReference type="EMBL" id="JAGPXD010000001">
    <property type="protein sequence ID" value="KAH7374643.1"/>
    <property type="molecule type" value="Genomic_DNA"/>
</dbReference>
<keyword evidence="6" id="KW-0624">Polysaccharide degradation</keyword>
<keyword evidence="3" id="KW-0136">Cellulose degradation</keyword>
<dbReference type="Pfam" id="PF00734">
    <property type="entry name" value="CBM_1"/>
    <property type="match status" value="1"/>
</dbReference>
<evidence type="ECO:0000256" key="6">
    <source>
        <dbReference type="ARBA" id="ARBA00023326"/>
    </source>
</evidence>
<proteinExistence type="inferred from homology"/>
<dbReference type="PROSITE" id="PS51164">
    <property type="entry name" value="CBM1_2"/>
    <property type="match status" value="1"/>
</dbReference>
<dbReference type="Proteomes" id="UP000813385">
    <property type="component" value="Unassembled WGS sequence"/>
</dbReference>
<feature type="signal peptide" evidence="9">
    <location>
        <begin position="1"/>
        <end position="16"/>
    </location>
</feature>
<dbReference type="AlphaFoldDB" id="A0A8K0X8J9"/>
<dbReference type="InterPro" id="IPR052025">
    <property type="entry name" value="Xyloglucanase_GH74"/>
</dbReference>
<keyword evidence="12" id="KW-1185">Reference proteome</keyword>
<organism evidence="11 12">
    <name type="scientific">Plectosphaerella cucumerina</name>
    <dbReference type="NCBI Taxonomy" id="40658"/>
    <lineage>
        <taxon>Eukaryota</taxon>
        <taxon>Fungi</taxon>
        <taxon>Dikarya</taxon>
        <taxon>Ascomycota</taxon>
        <taxon>Pezizomycotina</taxon>
        <taxon>Sordariomycetes</taxon>
        <taxon>Hypocreomycetidae</taxon>
        <taxon>Glomerellales</taxon>
        <taxon>Plectosphaerellaceae</taxon>
        <taxon>Plectosphaerella</taxon>
    </lineage>
</organism>
<comment type="caution">
    <text evidence="11">The sequence shown here is derived from an EMBL/GenBank/DDBJ whole genome shotgun (WGS) entry which is preliminary data.</text>
</comment>
<evidence type="ECO:0000256" key="1">
    <source>
        <dbReference type="ARBA" id="ARBA00022729"/>
    </source>
</evidence>
<dbReference type="SMART" id="SM00236">
    <property type="entry name" value="fCBD"/>
    <property type="match status" value="1"/>
</dbReference>
<evidence type="ECO:0000256" key="5">
    <source>
        <dbReference type="ARBA" id="ARBA00023295"/>
    </source>
</evidence>
<keyword evidence="2" id="KW-0378">Hydrolase</keyword>
<keyword evidence="4" id="KW-0119">Carbohydrate metabolism</keyword>
<dbReference type="GO" id="GO:0010411">
    <property type="term" value="P:xyloglucan metabolic process"/>
    <property type="evidence" value="ECO:0007669"/>
    <property type="project" value="TreeGrafter"/>
</dbReference>
<keyword evidence="1 9" id="KW-0732">Signal</keyword>
<feature type="region of interest" description="Disordered" evidence="8">
    <location>
        <begin position="737"/>
        <end position="799"/>
    </location>
</feature>
<evidence type="ECO:0000256" key="8">
    <source>
        <dbReference type="SAM" id="MobiDB-lite"/>
    </source>
</evidence>
<sequence>MKALALLAAVAAPALAAFDFKNVKFGGGGGFVPGIEFHPTTPGVAYARTDIGGLYRLNADDSWTAVTDFIAPHDKWGRWGVDAVALDASNPDKVYAALGMYTNSWDPNNGVIARSNDKGNTWSFFDLPFKVGGNMPGRGMGERLAVDPKNPNVIYFGARSGNGLWRSTNGGSTFTKVTSFTNVGTYIPDPNDAGGYNTDRQGLAFVTFDSTSPLLNGATSRIFVGTADNVTASVYVSNNAGQTWDPVAGQPGRFFPHKARLSPQEKALYLSYADGTGPYDGADGAVYRYDITAGTWKNITPPGDKYFGFGGLGLDAKKPGTLIVATLNSWWPDAQIYRSTDSGNTWSVLWSWANFPEMNQYYSIGASKAPWIYKNFIAPDTKKLGWMIEALEIDPHDSDHWLYGTGLTIYGGRDLTKWDTVHNVTIQSLADGIEETAILDLASVPGGSEVLAAVGDVSGFTFANKNLLGTAPASAWDTPMFTSSTGVDYAGNKPASVVRIGNGNGSPQVALSNSGGSGWFLNYAASNTQSGGKVAYSADGDTIIWSSANSGVLRSQNQANFAAVAGVPANAKIASDKRTNANFYAGSGSSFLRSTNAGASFSAGGALAGATEIRDVTAHPARAGEVYVSTDVGLFFSSDAGVSFTKLSSAVTDTRAVALGKGAGTSWNLYVFGVGSAGPKLYGSADNGATWTDIQGTRTFGAIDANPLAGSGNHAGVVYVGTNGRGVFWAEGALTGNPPASSASSSAAVPTTTSRPATTSSAPPATTSSAAPVTTTSRPASTTAVPPASTTSSAPPATGTNVAQRFGQCGGQNWAGPTACVAPYTCQKQNDWYSQCL</sequence>
<dbReference type="GO" id="GO:0030248">
    <property type="term" value="F:cellulose binding"/>
    <property type="evidence" value="ECO:0007669"/>
    <property type="project" value="InterPro"/>
</dbReference>
<dbReference type="FunFam" id="2.130.10.10:FF:000534">
    <property type="entry name" value="Xyloglucanase Xgh74A"/>
    <property type="match status" value="1"/>
</dbReference>
<evidence type="ECO:0000256" key="3">
    <source>
        <dbReference type="ARBA" id="ARBA00023001"/>
    </source>
</evidence>
<accession>A0A8K0X8J9</accession>
<dbReference type="GO" id="GO:0016798">
    <property type="term" value="F:hydrolase activity, acting on glycosyl bonds"/>
    <property type="evidence" value="ECO:0007669"/>
    <property type="project" value="UniProtKB-KW"/>
</dbReference>
<dbReference type="SUPFAM" id="SSF57180">
    <property type="entry name" value="Cellulose-binding domain"/>
    <property type="match status" value="1"/>
</dbReference>
<feature type="chain" id="PRO_5035467427" evidence="9">
    <location>
        <begin position="17"/>
        <end position="837"/>
    </location>
</feature>
<comment type="similarity">
    <text evidence="7">Belongs to the glycosyl hydrolase 74 family.</text>
</comment>
<keyword evidence="5" id="KW-0326">Glycosidase</keyword>
<dbReference type="InterPro" id="IPR035971">
    <property type="entry name" value="CBD_sf"/>
</dbReference>
<dbReference type="InterPro" id="IPR015943">
    <property type="entry name" value="WD40/YVTN_repeat-like_dom_sf"/>
</dbReference>
<dbReference type="PROSITE" id="PS00562">
    <property type="entry name" value="CBM1_1"/>
    <property type="match status" value="1"/>
</dbReference>
<dbReference type="GO" id="GO:0030245">
    <property type="term" value="P:cellulose catabolic process"/>
    <property type="evidence" value="ECO:0007669"/>
    <property type="project" value="UniProtKB-KW"/>
</dbReference>